<dbReference type="InterPro" id="IPR016164">
    <property type="entry name" value="FAD-linked_Oxase-like_C"/>
</dbReference>
<dbReference type="InterPro" id="IPR016169">
    <property type="entry name" value="FAD-bd_PCMH_sub2"/>
</dbReference>
<evidence type="ECO:0000256" key="1">
    <source>
        <dbReference type="ARBA" id="ARBA00022630"/>
    </source>
</evidence>
<dbReference type="SUPFAM" id="SSF55103">
    <property type="entry name" value="FAD-linked oxidases, C-terminal domain"/>
    <property type="match status" value="1"/>
</dbReference>
<accession>A0A382LGX6</accession>
<evidence type="ECO:0000313" key="4">
    <source>
        <dbReference type="EMBL" id="SVC34332.1"/>
    </source>
</evidence>
<reference evidence="4" key="1">
    <citation type="submission" date="2018-05" db="EMBL/GenBank/DDBJ databases">
        <authorList>
            <person name="Lanie J.A."/>
            <person name="Ng W.-L."/>
            <person name="Kazmierczak K.M."/>
            <person name="Andrzejewski T.M."/>
            <person name="Davidsen T.M."/>
            <person name="Wayne K.J."/>
            <person name="Tettelin H."/>
            <person name="Glass J.I."/>
            <person name="Rusch D."/>
            <person name="Podicherti R."/>
            <person name="Tsui H.-C.T."/>
            <person name="Winkler M.E."/>
        </authorList>
    </citation>
    <scope>NUCLEOTIDE SEQUENCE</scope>
</reference>
<sequence length="86" mass="10392">MEYNVTWLDPSLNQACTEWTRNAWNEMREKYSQHGGAYLNIDSYAEDGESWVQETYREHYQRLQQIKKKYDPMNLFRLNANILPEA</sequence>
<dbReference type="AlphaFoldDB" id="A0A382LGX6"/>
<keyword evidence="1" id="KW-0285">Flavoprotein</keyword>
<organism evidence="4">
    <name type="scientific">marine metagenome</name>
    <dbReference type="NCBI Taxonomy" id="408172"/>
    <lineage>
        <taxon>unclassified sequences</taxon>
        <taxon>metagenomes</taxon>
        <taxon>ecological metagenomes</taxon>
    </lineage>
</organism>
<dbReference type="InterPro" id="IPR012951">
    <property type="entry name" value="BBE"/>
</dbReference>
<protein>
    <recommendedName>
        <fullName evidence="3">Berberine/berberine-like domain-containing protein</fullName>
    </recommendedName>
</protein>
<dbReference type="GO" id="GO:0016491">
    <property type="term" value="F:oxidoreductase activity"/>
    <property type="evidence" value="ECO:0007669"/>
    <property type="project" value="InterPro"/>
</dbReference>
<dbReference type="EMBL" id="UINC01086139">
    <property type="protein sequence ID" value="SVC34332.1"/>
    <property type="molecule type" value="Genomic_DNA"/>
</dbReference>
<dbReference type="Pfam" id="PF08031">
    <property type="entry name" value="BBE"/>
    <property type="match status" value="1"/>
</dbReference>
<proteinExistence type="predicted"/>
<name>A0A382LGX6_9ZZZZ</name>
<dbReference type="Gene3D" id="3.30.465.10">
    <property type="match status" value="1"/>
</dbReference>
<keyword evidence="2" id="KW-0274">FAD</keyword>
<evidence type="ECO:0000259" key="3">
    <source>
        <dbReference type="Pfam" id="PF08031"/>
    </source>
</evidence>
<dbReference type="GO" id="GO:0050660">
    <property type="term" value="F:flavin adenine dinucleotide binding"/>
    <property type="evidence" value="ECO:0007669"/>
    <property type="project" value="InterPro"/>
</dbReference>
<evidence type="ECO:0000256" key="2">
    <source>
        <dbReference type="ARBA" id="ARBA00022827"/>
    </source>
</evidence>
<dbReference type="Gene3D" id="3.40.462.20">
    <property type="match status" value="1"/>
</dbReference>
<feature type="domain" description="Berberine/berberine-like" evidence="3">
    <location>
        <begin position="37"/>
        <end position="82"/>
    </location>
</feature>
<gene>
    <name evidence="4" type="ORF">METZ01_LOCUS287186</name>
</gene>